<dbReference type="AlphaFoldDB" id="A0A4S4M5Z9"/>
<feature type="domain" description="Inositol polyphosphate-related phosphatase" evidence="2">
    <location>
        <begin position="1"/>
        <end position="72"/>
    </location>
</feature>
<reference evidence="3 4" key="1">
    <citation type="submission" date="2019-02" db="EMBL/GenBank/DDBJ databases">
        <title>Genome sequencing of the rare red list fungi Bondarzewia mesenterica.</title>
        <authorList>
            <person name="Buettner E."/>
            <person name="Kellner H."/>
        </authorList>
    </citation>
    <scope>NUCLEOTIDE SEQUENCE [LARGE SCALE GENOMIC DNA]</scope>
    <source>
        <strain evidence="3 4">DSM 108281</strain>
    </source>
</reference>
<feature type="compositionally biased region" description="Pro residues" evidence="1">
    <location>
        <begin position="200"/>
        <end position="215"/>
    </location>
</feature>
<dbReference type="GO" id="GO:0046856">
    <property type="term" value="P:phosphatidylinositol dephosphorylation"/>
    <property type="evidence" value="ECO:0007669"/>
    <property type="project" value="InterPro"/>
</dbReference>
<accession>A0A4S4M5Z9</accession>
<keyword evidence="4" id="KW-1185">Reference proteome</keyword>
<dbReference type="SUPFAM" id="SSF56219">
    <property type="entry name" value="DNase I-like"/>
    <property type="match status" value="1"/>
</dbReference>
<dbReference type="EMBL" id="SGPL01000033">
    <property type="protein sequence ID" value="THH19918.1"/>
    <property type="molecule type" value="Genomic_DNA"/>
</dbReference>
<dbReference type="InterPro" id="IPR036691">
    <property type="entry name" value="Endo/exonu/phosph_ase_sf"/>
</dbReference>
<gene>
    <name evidence="3" type="ORF">EW146_g1363</name>
</gene>
<feature type="compositionally biased region" description="Low complexity" evidence="1">
    <location>
        <begin position="157"/>
        <end position="167"/>
    </location>
</feature>
<dbReference type="PANTHER" id="PTHR11200">
    <property type="entry name" value="INOSITOL 5-PHOSPHATASE"/>
    <property type="match status" value="1"/>
</dbReference>
<comment type="caution">
    <text evidence="3">The sequence shown here is derived from an EMBL/GenBank/DDBJ whole genome shotgun (WGS) entry which is preliminary data.</text>
</comment>
<dbReference type="InterPro" id="IPR046985">
    <property type="entry name" value="IP5"/>
</dbReference>
<feature type="compositionally biased region" description="Polar residues" evidence="1">
    <location>
        <begin position="141"/>
        <end position="151"/>
    </location>
</feature>
<dbReference type="InterPro" id="IPR000300">
    <property type="entry name" value="IPPc"/>
</dbReference>
<sequence length="215" mass="23357">MDERASFAGYEEGPILFRPTYRYDVGTENYDTSEKLRIPAWTDRILFRGSTLDLSAYSRAELRGSDHRPVHVIDTAKRAALSHLLLDNVTSTVPGQTLDEKLAELTFSAVVGELPPPSSEDQAWWNTPDHPNGVVPVSDELMSSENGSTNPFDDVSYDSPLSASPSSSDEELFNNALALQTPMIPLPSNTTTVAAAAARKPPPPPPPPPRPKTSS</sequence>
<organism evidence="3 4">
    <name type="scientific">Bondarzewia mesenterica</name>
    <dbReference type="NCBI Taxonomy" id="1095465"/>
    <lineage>
        <taxon>Eukaryota</taxon>
        <taxon>Fungi</taxon>
        <taxon>Dikarya</taxon>
        <taxon>Basidiomycota</taxon>
        <taxon>Agaricomycotina</taxon>
        <taxon>Agaricomycetes</taxon>
        <taxon>Russulales</taxon>
        <taxon>Bondarzewiaceae</taxon>
        <taxon>Bondarzewia</taxon>
    </lineage>
</organism>
<dbReference type="PANTHER" id="PTHR11200:SF257">
    <property type="entry name" value="PHOSPHOINOSITIDE 5-PHOSPHATASE"/>
    <property type="match status" value="1"/>
</dbReference>
<dbReference type="OrthoDB" id="405996at2759"/>
<dbReference type="Proteomes" id="UP000310158">
    <property type="component" value="Unassembled WGS sequence"/>
</dbReference>
<dbReference type="Gene3D" id="3.60.10.10">
    <property type="entry name" value="Endonuclease/exonuclease/phosphatase"/>
    <property type="match status" value="1"/>
</dbReference>
<evidence type="ECO:0000313" key="3">
    <source>
        <dbReference type="EMBL" id="THH19918.1"/>
    </source>
</evidence>
<evidence type="ECO:0000259" key="2">
    <source>
        <dbReference type="Pfam" id="PF22669"/>
    </source>
</evidence>
<name>A0A4S4M5Z9_9AGAM</name>
<dbReference type="Pfam" id="PF22669">
    <property type="entry name" value="Exo_endo_phos2"/>
    <property type="match status" value="1"/>
</dbReference>
<protein>
    <recommendedName>
        <fullName evidence="2">Inositol polyphosphate-related phosphatase domain-containing protein</fullName>
    </recommendedName>
</protein>
<evidence type="ECO:0000256" key="1">
    <source>
        <dbReference type="SAM" id="MobiDB-lite"/>
    </source>
</evidence>
<dbReference type="GO" id="GO:0004439">
    <property type="term" value="F:phosphatidylinositol-4,5-bisphosphate 5-phosphatase activity"/>
    <property type="evidence" value="ECO:0007669"/>
    <property type="project" value="TreeGrafter"/>
</dbReference>
<evidence type="ECO:0000313" key="4">
    <source>
        <dbReference type="Proteomes" id="UP000310158"/>
    </source>
</evidence>
<feature type="region of interest" description="Disordered" evidence="1">
    <location>
        <begin position="114"/>
        <end position="215"/>
    </location>
</feature>
<proteinExistence type="predicted"/>